<protein>
    <recommendedName>
        <fullName evidence="8 10">Protein GrpE</fullName>
    </recommendedName>
    <alternativeName>
        <fullName evidence="9 10">HSP-70 cofactor</fullName>
    </alternativeName>
</protein>
<organism evidence="14 15">
    <name type="scientific">Candidatus Thiodiazotropha endoloripes</name>
    <dbReference type="NCBI Taxonomy" id="1818881"/>
    <lineage>
        <taxon>Bacteria</taxon>
        <taxon>Pseudomonadati</taxon>
        <taxon>Pseudomonadota</taxon>
        <taxon>Gammaproteobacteria</taxon>
        <taxon>Chromatiales</taxon>
        <taxon>Sedimenticolaceae</taxon>
        <taxon>Candidatus Thiodiazotropha</taxon>
    </lineage>
</organism>
<dbReference type="PRINTS" id="PR00773">
    <property type="entry name" value="GRPEPROTEIN"/>
</dbReference>
<evidence type="ECO:0000256" key="9">
    <source>
        <dbReference type="ARBA" id="ARBA00076414"/>
    </source>
</evidence>
<dbReference type="AlphaFoldDB" id="A0A1E2URN8"/>
<evidence type="ECO:0000256" key="2">
    <source>
        <dbReference type="ARBA" id="ARBA00009054"/>
    </source>
</evidence>
<evidence type="ECO:0000313" key="14">
    <source>
        <dbReference type="EMBL" id="ODB97232.1"/>
    </source>
</evidence>
<comment type="function">
    <text evidence="7 10 11">Participates actively in the response to hyperosmotic and heat shock by preventing the aggregation of stress-denatured proteins, in association with DnaK and GrpE. It is the nucleotide exchange factor for DnaK and may function as a thermosensor. Unfolded proteins bind initially to DnaJ; upon interaction with the DnaJ-bound protein, DnaK hydrolyzes its bound ATP, resulting in the formation of a stable complex. GrpE releases ADP from DnaK; ATP binding to DnaK triggers the release of the substrate protein, thus completing the reaction cycle. Several rounds of ATP-dependent interactions between DnaJ, DnaK and GrpE are required for fully efficient folding.</text>
</comment>
<dbReference type="InterPro" id="IPR013805">
    <property type="entry name" value="GrpE_CC"/>
</dbReference>
<dbReference type="PROSITE" id="PS01071">
    <property type="entry name" value="GRPE"/>
    <property type="match status" value="1"/>
</dbReference>
<proteinExistence type="inferred from homology"/>
<dbReference type="GO" id="GO:0042803">
    <property type="term" value="F:protein homodimerization activity"/>
    <property type="evidence" value="ECO:0007669"/>
    <property type="project" value="InterPro"/>
</dbReference>
<keyword evidence="5 10" id="KW-0346">Stress response</keyword>
<dbReference type="GO" id="GO:0051082">
    <property type="term" value="F:unfolded protein binding"/>
    <property type="evidence" value="ECO:0007669"/>
    <property type="project" value="TreeGrafter"/>
</dbReference>
<dbReference type="GO" id="GO:0051087">
    <property type="term" value="F:protein-folding chaperone binding"/>
    <property type="evidence" value="ECO:0007669"/>
    <property type="project" value="InterPro"/>
</dbReference>
<gene>
    <name evidence="10" type="primary">grpE</name>
    <name evidence="14" type="ORF">A3196_10970</name>
</gene>
<dbReference type="FunFam" id="2.30.22.10:FF:000001">
    <property type="entry name" value="Protein GrpE"/>
    <property type="match status" value="1"/>
</dbReference>
<evidence type="ECO:0000256" key="10">
    <source>
        <dbReference type="HAMAP-Rule" id="MF_01151"/>
    </source>
</evidence>
<keyword evidence="4 10" id="KW-0963">Cytoplasm</keyword>
<dbReference type="Gene3D" id="2.30.22.10">
    <property type="entry name" value="Head domain of nucleotide exchange factor GrpE"/>
    <property type="match status" value="1"/>
</dbReference>
<dbReference type="InterPro" id="IPR009012">
    <property type="entry name" value="GrpE_head"/>
</dbReference>
<evidence type="ECO:0000256" key="1">
    <source>
        <dbReference type="ARBA" id="ARBA00004496"/>
    </source>
</evidence>
<dbReference type="NCBIfam" id="NF010737">
    <property type="entry name" value="PRK14139.1"/>
    <property type="match status" value="1"/>
</dbReference>
<dbReference type="GO" id="GO:0000774">
    <property type="term" value="F:adenyl-nucleotide exchange factor activity"/>
    <property type="evidence" value="ECO:0007669"/>
    <property type="project" value="InterPro"/>
</dbReference>
<evidence type="ECO:0000256" key="8">
    <source>
        <dbReference type="ARBA" id="ARBA00072274"/>
    </source>
</evidence>
<dbReference type="InterPro" id="IPR000740">
    <property type="entry name" value="GrpE"/>
</dbReference>
<comment type="subunit">
    <text evidence="3 10">Homodimer.</text>
</comment>
<dbReference type="CDD" id="cd00446">
    <property type="entry name" value="GrpE"/>
    <property type="match status" value="1"/>
</dbReference>
<comment type="caution">
    <text evidence="14">The sequence shown here is derived from an EMBL/GenBank/DDBJ whole genome shotgun (WGS) entry which is preliminary data.</text>
</comment>
<evidence type="ECO:0000256" key="11">
    <source>
        <dbReference type="RuleBase" id="RU000639"/>
    </source>
</evidence>
<evidence type="ECO:0000256" key="6">
    <source>
        <dbReference type="ARBA" id="ARBA00023186"/>
    </source>
</evidence>
<dbReference type="GO" id="GO:0006457">
    <property type="term" value="P:protein folding"/>
    <property type="evidence" value="ECO:0007669"/>
    <property type="project" value="InterPro"/>
</dbReference>
<dbReference type="PANTHER" id="PTHR21237">
    <property type="entry name" value="GRPE PROTEIN"/>
    <property type="match status" value="1"/>
</dbReference>
<dbReference type="NCBIfam" id="NF010748">
    <property type="entry name" value="PRK14150.1"/>
    <property type="match status" value="1"/>
</dbReference>
<evidence type="ECO:0000256" key="12">
    <source>
        <dbReference type="RuleBase" id="RU004478"/>
    </source>
</evidence>
<comment type="subcellular location">
    <subcellularLocation>
        <location evidence="1 10">Cytoplasm</location>
    </subcellularLocation>
</comment>
<name>A0A1E2URN8_9GAMM</name>
<dbReference type="Proteomes" id="UP000094849">
    <property type="component" value="Unassembled WGS sequence"/>
</dbReference>
<evidence type="ECO:0000256" key="3">
    <source>
        <dbReference type="ARBA" id="ARBA00011738"/>
    </source>
</evidence>
<comment type="similarity">
    <text evidence="2 10 12">Belongs to the GrpE family.</text>
</comment>
<evidence type="ECO:0000256" key="13">
    <source>
        <dbReference type="SAM" id="MobiDB-lite"/>
    </source>
</evidence>
<dbReference type="EMBL" id="LVJZ01000003">
    <property type="protein sequence ID" value="ODB97232.1"/>
    <property type="molecule type" value="Genomic_DNA"/>
</dbReference>
<dbReference type="Gene3D" id="3.90.20.20">
    <property type="match status" value="1"/>
</dbReference>
<accession>A0A1E2URN8</accession>
<evidence type="ECO:0000313" key="15">
    <source>
        <dbReference type="Proteomes" id="UP000094849"/>
    </source>
</evidence>
<dbReference type="RefSeq" id="WP_069014191.1">
    <property type="nucleotide sequence ID" value="NZ_LVJW01000003.1"/>
</dbReference>
<evidence type="ECO:0000256" key="5">
    <source>
        <dbReference type="ARBA" id="ARBA00023016"/>
    </source>
</evidence>
<dbReference type="HAMAP" id="MF_01151">
    <property type="entry name" value="GrpE"/>
    <property type="match status" value="1"/>
</dbReference>
<dbReference type="Pfam" id="PF01025">
    <property type="entry name" value="GrpE"/>
    <property type="match status" value="1"/>
</dbReference>
<sequence>MIDKDQPQDSAENVEEPQAQVEEPVAENEVIEEAAASDQDHQELTKLLEDARSKADEHWDQVMRMRAEMDNLRKRSQRDLENAHKFALDKISQDMLQVWDSLELGYQASLDDSADIDKIREGTELTLKLLVDVMNRHGIEQVDPEGEAFNPEFHQAMSMQERDDVEPNTVVAVVQKGYLLNGRLLRPAMVMVSKASSGASIDEQA</sequence>
<dbReference type="PANTHER" id="PTHR21237:SF23">
    <property type="entry name" value="GRPE PROTEIN HOMOLOG, MITOCHONDRIAL"/>
    <property type="match status" value="1"/>
</dbReference>
<dbReference type="OrthoDB" id="9789811at2"/>
<dbReference type="SUPFAM" id="SSF51064">
    <property type="entry name" value="Head domain of nucleotide exchange factor GrpE"/>
    <property type="match status" value="1"/>
</dbReference>
<dbReference type="STRING" id="1818881.A3196_10970"/>
<dbReference type="SUPFAM" id="SSF58014">
    <property type="entry name" value="Coiled-coil domain of nucleotide exchange factor GrpE"/>
    <property type="match status" value="1"/>
</dbReference>
<dbReference type="GO" id="GO:0005829">
    <property type="term" value="C:cytosol"/>
    <property type="evidence" value="ECO:0007669"/>
    <property type="project" value="TreeGrafter"/>
</dbReference>
<feature type="region of interest" description="Disordered" evidence="13">
    <location>
        <begin position="1"/>
        <end position="26"/>
    </location>
</feature>
<evidence type="ECO:0000256" key="7">
    <source>
        <dbReference type="ARBA" id="ARBA00053401"/>
    </source>
</evidence>
<evidence type="ECO:0000256" key="4">
    <source>
        <dbReference type="ARBA" id="ARBA00022490"/>
    </source>
</evidence>
<reference evidence="14 15" key="1">
    <citation type="submission" date="2016-03" db="EMBL/GenBank/DDBJ databases">
        <title>Chemosynthetic sulphur-oxidizing symbionts of marine invertebrate animals are capable of nitrogen fixation.</title>
        <authorList>
            <person name="Petersen J.M."/>
            <person name="Kemper A."/>
            <person name="Gruber-Vodicka H."/>
            <person name="Cardini U."/>
            <person name="Geest Mvander."/>
            <person name="Kleiner M."/>
            <person name="Bulgheresi S."/>
            <person name="Fussmann M."/>
            <person name="Herbold C."/>
            <person name="Seah B.K.B."/>
            <person name="Antony C.Paul."/>
            <person name="Liu D."/>
            <person name="Belitz A."/>
            <person name="Weber M."/>
        </authorList>
    </citation>
    <scope>NUCLEOTIDE SEQUENCE [LARGE SCALE GENOMIC DNA]</scope>
    <source>
        <strain evidence="14">G_D</strain>
    </source>
</reference>
<keyword evidence="6 10" id="KW-0143">Chaperone</keyword>
<keyword evidence="15" id="KW-1185">Reference proteome</keyword>